<dbReference type="InterPro" id="IPR009057">
    <property type="entry name" value="Homeodomain-like_sf"/>
</dbReference>
<reference evidence="5 6" key="1">
    <citation type="submission" date="2019-05" db="EMBL/GenBank/DDBJ databases">
        <title>We sequenced the genome of Paenibacillus hemerocallicola KCTC 33185 for further insight into its adaptation and study the phylogeny of Paenibacillus.</title>
        <authorList>
            <person name="Narsing Rao M.P."/>
        </authorList>
    </citation>
    <scope>NUCLEOTIDE SEQUENCE [LARGE SCALE GENOMIC DNA]</scope>
    <source>
        <strain evidence="5 6">KCTC 33185</strain>
    </source>
</reference>
<dbReference type="Gene3D" id="1.10.10.60">
    <property type="entry name" value="Homeodomain-like"/>
    <property type="match status" value="2"/>
</dbReference>
<dbReference type="Proteomes" id="UP000307943">
    <property type="component" value="Unassembled WGS sequence"/>
</dbReference>
<evidence type="ECO:0000313" key="6">
    <source>
        <dbReference type="Proteomes" id="UP000307943"/>
    </source>
</evidence>
<organism evidence="5 6">
    <name type="scientific">Paenibacillus hemerocallicola</name>
    <dbReference type="NCBI Taxonomy" id="1172614"/>
    <lineage>
        <taxon>Bacteria</taxon>
        <taxon>Bacillati</taxon>
        <taxon>Bacillota</taxon>
        <taxon>Bacilli</taxon>
        <taxon>Bacillales</taxon>
        <taxon>Paenibacillaceae</taxon>
        <taxon>Paenibacillus</taxon>
    </lineage>
</organism>
<evidence type="ECO:0000256" key="3">
    <source>
        <dbReference type="ARBA" id="ARBA00023163"/>
    </source>
</evidence>
<sequence length="274" mass="32010">MHTEEGRNVLIPQLTYCRYWERKDKFLFYEDTCKEWTIFAVIDGSFQYEFNEEKGIAAFGDLIICPANTVLRRVVISPLTFFAIRVRWRINDLVRVGQAEPPRFVGKTSIADTKRLAGNYSLMKQSEGLSEEVKLWLCGHYMQDIWLLYGKECNKWPWPAERQAGKQPEPIMNEASSLIRKHAFETVDLKEIAAQLRLSPARLCQKFKASFGQTPIQFLTELRLEKARQLLLETTMTLDQISEYIGYQNAYYLSYIFKKHMGVTPSAFRKTHRV</sequence>
<dbReference type="PROSITE" id="PS01124">
    <property type="entry name" value="HTH_ARAC_FAMILY_2"/>
    <property type="match status" value="1"/>
</dbReference>
<dbReference type="SMART" id="SM00342">
    <property type="entry name" value="HTH_ARAC"/>
    <property type="match status" value="1"/>
</dbReference>
<evidence type="ECO:0000259" key="4">
    <source>
        <dbReference type="PROSITE" id="PS01124"/>
    </source>
</evidence>
<comment type="caution">
    <text evidence="5">The sequence shown here is derived from an EMBL/GenBank/DDBJ whole genome shotgun (WGS) entry which is preliminary data.</text>
</comment>
<dbReference type="RefSeq" id="WP_139603620.1">
    <property type="nucleotide sequence ID" value="NZ_VDCQ01000024.1"/>
</dbReference>
<keyword evidence="2" id="KW-0238">DNA-binding</keyword>
<dbReference type="SUPFAM" id="SSF46689">
    <property type="entry name" value="Homeodomain-like"/>
    <property type="match status" value="2"/>
</dbReference>
<keyword evidence="6" id="KW-1185">Reference proteome</keyword>
<dbReference type="Pfam" id="PF12833">
    <property type="entry name" value="HTH_18"/>
    <property type="match status" value="1"/>
</dbReference>
<gene>
    <name evidence="5" type="ORF">FE784_18015</name>
</gene>
<evidence type="ECO:0000313" key="5">
    <source>
        <dbReference type="EMBL" id="TNJ64926.1"/>
    </source>
</evidence>
<accession>A0A5C4T801</accession>
<dbReference type="InterPro" id="IPR018062">
    <property type="entry name" value="HTH_AraC-typ_CS"/>
</dbReference>
<protein>
    <submittedName>
        <fullName evidence="5">Helix-turn-helix transcriptional regulator</fullName>
    </submittedName>
</protein>
<dbReference type="GO" id="GO:0003700">
    <property type="term" value="F:DNA-binding transcription factor activity"/>
    <property type="evidence" value="ECO:0007669"/>
    <property type="project" value="InterPro"/>
</dbReference>
<dbReference type="EMBL" id="VDCQ01000024">
    <property type="protein sequence ID" value="TNJ64926.1"/>
    <property type="molecule type" value="Genomic_DNA"/>
</dbReference>
<evidence type="ECO:0000256" key="2">
    <source>
        <dbReference type="ARBA" id="ARBA00023125"/>
    </source>
</evidence>
<keyword evidence="3" id="KW-0804">Transcription</keyword>
<dbReference type="PANTHER" id="PTHR43280:SF2">
    <property type="entry name" value="HTH-TYPE TRANSCRIPTIONAL REGULATOR EXSA"/>
    <property type="match status" value="1"/>
</dbReference>
<dbReference type="PROSITE" id="PS00041">
    <property type="entry name" value="HTH_ARAC_FAMILY_1"/>
    <property type="match status" value="1"/>
</dbReference>
<dbReference type="GO" id="GO:0043565">
    <property type="term" value="F:sequence-specific DNA binding"/>
    <property type="evidence" value="ECO:0007669"/>
    <property type="project" value="InterPro"/>
</dbReference>
<evidence type="ECO:0000256" key="1">
    <source>
        <dbReference type="ARBA" id="ARBA00023015"/>
    </source>
</evidence>
<proteinExistence type="predicted"/>
<name>A0A5C4T801_9BACL</name>
<dbReference type="AlphaFoldDB" id="A0A5C4T801"/>
<dbReference type="PANTHER" id="PTHR43280">
    <property type="entry name" value="ARAC-FAMILY TRANSCRIPTIONAL REGULATOR"/>
    <property type="match status" value="1"/>
</dbReference>
<dbReference type="OrthoDB" id="192171at2"/>
<dbReference type="InterPro" id="IPR018060">
    <property type="entry name" value="HTH_AraC"/>
</dbReference>
<feature type="domain" description="HTH araC/xylS-type" evidence="4">
    <location>
        <begin position="173"/>
        <end position="271"/>
    </location>
</feature>
<keyword evidence="1" id="KW-0805">Transcription regulation</keyword>